<accession>A0ABD1ITN2</accession>
<evidence type="ECO:0000256" key="1">
    <source>
        <dbReference type="ARBA" id="ARBA00010363"/>
    </source>
</evidence>
<dbReference type="PROSITE" id="PS51819">
    <property type="entry name" value="VOC"/>
    <property type="match status" value="1"/>
</dbReference>
<evidence type="ECO:0000259" key="3">
    <source>
        <dbReference type="PROSITE" id="PS51819"/>
    </source>
</evidence>
<gene>
    <name evidence="4" type="ORF">ACEWY4_027085</name>
</gene>
<dbReference type="InterPro" id="IPR004360">
    <property type="entry name" value="Glyas_Fos-R_dOase_dom"/>
</dbReference>
<comment type="similarity">
    <text evidence="1">Belongs to the glyoxalase I family.</text>
</comment>
<dbReference type="AlphaFoldDB" id="A0ABD1ITN2"/>
<dbReference type="EMBL" id="JBHFQA010000024">
    <property type="protein sequence ID" value="KAL2077581.1"/>
    <property type="molecule type" value="Genomic_DNA"/>
</dbReference>
<sequence length="163" mass="17728">MALRTLKMVLSRCQVPYPKPLVYRPAAGVCFKSSCPVRISHLDHLVLTVGSVSKTIDFYSSVLGMDVVTFKGDRKALGFGQQKINLHQSGKEFEPKAKRPTPGSADLCLITKIPLPAVATHLQACGVAIEEGPVERSGAVGPITSLYFRDPDDNLIEVSNYNE</sequence>
<feature type="domain" description="VOC" evidence="3">
    <location>
        <begin position="41"/>
        <end position="161"/>
    </location>
</feature>
<proteinExistence type="inferred from homology"/>
<evidence type="ECO:0000313" key="4">
    <source>
        <dbReference type="EMBL" id="KAL2077581.1"/>
    </source>
</evidence>
<evidence type="ECO:0000313" key="5">
    <source>
        <dbReference type="Proteomes" id="UP001591681"/>
    </source>
</evidence>
<dbReference type="Proteomes" id="UP001591681">
    <property type="component" value="Unassembled WGS sequence"/>
</dbReference>
<organism evidence="4 5">
    <name type="scientific">Coilia grayii</name>
    <name type="common">Gray's grenadier anchovy</name>
    <dbReference type="NCBI Taxonomy" id="363190"/>
    <lineage>
        <taxon>Eukaryota</taxon>
        <taxon>Metazoa</taxon>
        <taxon>Chordata</taxon>
        <taxon>Craniata</taxon>
        <taxon>Vertebrata</taxon>
        <taxon>Euteleostomi</taxon>
        <taxon>Actinopterygii</taxon>
        <taxon>Neopterygii</taxon>
        <taxon>Teleostei</taxon>
        <taxon>Clupei</taxon>
        <taxon>Clupeiformes</taxon>
        <taxon>Clupeoidei</taxon>
        <taxon>Engraulidae</taxon>
        <taxon>Coilinae</taxon>
        <taxon>Coilia</taxon>
    </lineage>
</organism>
<dbReference type="InterPro" id="IPR029068">
    <property type="entry name" value="Glyas_Bleomycin-R_OHBP_Dase"/>
</dbReference>
<dbReference type="SUPFAM" id="SSF54593">
    <property type="entry name" value="Glyoxalase/Bleomycin resistance protein/Dihydroxybiphenyl dioxygenase"/>
    <property type="match status" value="1"/>
</dbReference>
<dbReference type="CDD" id="cd07253">
    <property type="entry name" value="GLOD5"/>
    <property type="match status" value="1"/>
</dbReference>
<comment type="caution">
    <text evidence="4">The sequence shown here is derived from an EMBL/GenBank/DDBJ whole genome shotgun (WGS) entry which is preliminary data.</text>
</comment>
<evidence type="ECO:0000256" key="2">
    <source>
        <dbReference type="ARBA" id="ARBA00040140"/>
    </source>
</evidence>
<reference evidence="4 5" key="1">
    <citation type="submission" date="2024-09" db="EMBL/GenBank/DDBJ databases">
        <title>A chromosome-level genome assembly of Gray's grenadier anchovy, Coilia grayii.</title>
        <authorList>
            <person name="Fu Z."/>
        </authorList>
    </citation>
    <scope>NUCLEOTIDE SEQUENCE [LARGE SCALE GENOMIC DNA]</scope>
    <source>
        <strain evidence="4">G4</strain>
        <tissue evidence="4">Muscle</tissue>
    </source>
</reference>
<name>A0ABD1ITN2_9TELE</name>
<dbReference type="PANTHER" id="PTHR21366">
    <property type="entry name" value="GLYOXALASE FAMILY PROTEIN"/>
    <property type="match status" value="1"/>
</dbReference>
<dbReference type="InterPro" id="IPR037523">
    <property type="entry name" value="VOC_core"/>
</dbReference>
<keyword evidence="5" id="KW-1185">Reference proteome</keyword>
<dbReference type="Gene3D" id="3.10.180.10">
    <property type="entry name" value="2,3-Dihydroxybiphenyl 1,2-Dioxygenase, domain 1"/>
    <property type="match status" value="1"/>
</dbReference>
<dbReference type="InterPro" id="IPR050383">
    <property type="entry name" value="GlyoxalaseI/FosfomycinResist"/>
</dbReference>
<protein>
    <recommendedName>
        <fullName evidence="2">Glyoxalase domain-containing protein 5</fullName>
    </recommendedName>
</protein>
<dbReference type="PANTHER" id="PTHR21366:SF14">
    <property type="entry name" value="GLYOXALASE DOMAIN-CONTAINING PROTEIN 5"/>
    <property type="match status" value="1"/>
</dbReference>
<dbReference type="Pfam" id="PF00903">
    <property type="entry name" value="Glyoxalase"/>
    <property type="match status" value="1"/>
</dbReference>